<dbReference type="InParanoid" id="D0N9V8"/>
<dbReference type="EMBL" id="DS028129">
    <property type="protein sequence ID" value="EEY54212.1"/>
    <property type="molecule type" value="Genomic_DNA"/>
</dbReference>
<name>D0N9V8_PHYIT</name>
<reference evidence="2" key="1">
    <citation type="journal article" date="2009" name="Nature">
        <title>Genome sequence and analysis of the Irish potato famine pathogen Phytophthora infestans.</title>
        <authorList>
            <consortium name="The Broad Institute Genome Sequencing Platform"/>
            <person name="Haas B.J."/>
            <person name="Kamoun S."/>
            <person name="Zody M.C."/>
            <person name="Jiang R.H."/>
            <person name="Handsaker R.E."/>
            <person name="Cano L.M."/>
            <person name="Grabherr M."/>
            <person name="Kodira C.D."/>
            <person name="Raffaele S."/>
            <person name="Torto-Alalibo T."/>
            <person name="Bozkurt T.O."/>
            <person name="Ah-Fong A.M."/>
            <person name="Alvarado L."/>
            <person name="Anderson V.L."/>
            <person name="Armstrong M.R."/>
            <person name="Avrova A."/>
            <person name="Baxter L."/>
            <person name="Beynon J."/>
            <person name="Boevink P.C."/>
            <person name="Bollmann S.R."/>
            <person name="Bos J.I."/>
            <person name="Bulone V."/>
            <person name="Cai G."/>
            <person name="Cakir C."/>
            <person name="Carrington J.C."/>
            <person name="Chawner M."/>
            <person name="Conti L."/>
            <person name="Costanzo S."/>
            <person name="Ewan R."/>
            <person name="Fahlgren N."/>
            <person name="Fischbach M.A."/>
            <person name="Fugelstad J."/>
            <person name="Gilroy E.M."/>
            <person name="Gnerre S."/>
            <person name="Green P.J."/>
            <person name="Grenville-Briggs L.J."/>
            <person name="Griffith J."/>
            <person name="Grunwald N.J."/>
            <person name="Horn K."/>
            <person name="Horner N.R."/>
            <person name="Hu C.H."/>
            <person name="Huitema E."/>
            <person name="Jeong D.H."/>
            <person name="Jones A.M."/>
            <person name="Jones J.D."/>
            <person name="Jones R.W."/>
            <person name="Karlsson E.K."/>
            <person name="Kunjeti S.G."/>
            <person name="Lamour K."/>
            <person name="Liu Z."/>
            <person name="Ma L."/>
            <person name="Maclean D."/>
            <person name="Chibucos M.C."/>
            <person name="McDonald H."/>
            <person name="McWalters J."/>
            <person name="Meijer H.J."/>
            <person name="Morgan W."/>
            <person name="Morris P.F."/>
            <person name="Munro C.A."/>
            <person name="O'Neill K."/>
            <person name="Ospina-Giraldo M."/>
            <person name="Pinzon A."/>
            <person name="Pritchard L."/>
            <person name="Ramsahoye B."/>
            <person name="Ren Q."/>
            <person name="Restrepo S."/>
            <person name="Roy S."/>
            <person name="Sadanandom A."/>
            <person name="Savidor A."/>
            <person name="Schornack S."/>
            <person name="Schwartz D.C."/>
            <person name="Schumann U.D."/>
            <person name="Schwessinger B."/>
            <person name="Seyer L."/>
            <person name="Sharpe T."/>
            <person name="Silvar C."/>
            <person name="Song J."/>
            <person name="Studholme D.J."/>
            <person name="Sykes S."/>
            <person name="Thines M."/>
            <person name="van de Vondervoort P.J."/>
            <person name="Phuntumart V."/>
            <person name="Wawra S."/>
            <person name="Weide R."/>
            <person name="Win J."/>
            <person name="Young C."/>
            <person name="Zhou S."/>
            <person name="Fry W."/>
            <person name="Meyers B.C."/>
            <person name="van West P."/>
            <person name="Ristaino J."/>
            <person name="Govers F."/>
            <person name="Birch P.R."/>
            <person name="Whisson S.C."/>
            <person name="Judelson H.S."/>
            <person name="Nusbaum C."/>
        </authorList>
    </citation>
    <scope>NUCLEOTIDE SEQUENCE [LARGE SCALE GENOMIC DNA]</scope>
    <source>
        <strain evidence="2">T30-4</strain>
    </source>
</reference>
<dbReference type="AlphaFoldDB" id="D0N9V8"/>
<accession>D0N9V8</accession>
<proteinExistence type="predicted"/>
<dbReference type="GeneID" id="9465793"/>
<dbReference type="HOGENOM" id="CLU_1334177_0_0_1"/>
<keyword evidence="2" id="KW-1185">Reference proteome</keyword>
<dbReference type="VEuPathDB" id="FungiDB:PITG_07810"/>
<evidence type="ECO:0000313" key="2">
    <source>
        <dbReference type="Proteomes" id="UP000006643"/>
    </source>
</evidence>
<evidence type="ECO:0000313" key="1">
    <source>
        <dbReference type="EMBL" id="EEY54212.1"/>
    </source>
</evidence>
<dbReference type="RefSeq" id="XP_002904034.1">
    <property type="nucleotide sequence ID" value="XM_002903988.1"/>
</dbReference>
<sequence>MSLLFVQFVNKLPGARANTFAHSETSKRPVVSSFVLAPSDASVTVFVLVSVLIKSPNSSFSAYSPFSSHTPLVVGPDWLCSLPLARSVANLALSDCASRHWFTRRSLEAVDRPWWVHRLRPFMATPQLKISNEQCTSLGTAPLVVVGYCLLPLIRSSLFFLAVTTSVCSAVMFSSDTPLFATAPFRQKTSSYGQLLLDMYYDLAIR</sequence>
<protein>
    <submittedName>
        <fullName evidence="1">Uncharacterized protein</fullName>
    </submittedName>
</protein>
<dbReference type="Proteomes" id="UP000006643">
    <property type="component" value="Unassembled WGS sequence"/>
</dbReference>
<gene>
    <name evidence="1" type="ORF">PITG_07810</name>
</gene>
<dbReference type="KEGG" id="pif:PITG_07810"/>
<organism evidence="1 2">
    <name type="scientific">Phytophthora infestans (strain T30-4)</name>
    <name type="common">Potato late blight agent</name>
    <dbReference type="NCBI Taxonomy" id="403677"/>
    <lineage>
        <taxon>Eukaryota</taxon>
        <taxon>Sar</taxon>
        <taxon>Stramenopiles</taxon>
        <taxon>Oomycota</taxon>
        <taxon>Peronosporomycetes</taxon>
        <taxon>Peronosporales</taxon>
        <taxon>Peronosporaceae</taxon>
        <taxon>Phytophthora</taxon>
    </lineage>
</organism>